<sequence length="117" mass="12326">SDGGGISSDALGNRFRKPHQVYGPPGVDVYTFNTPDDTPSSDHLSGQYIFIPAFPDSENVVDSPDSIAFAPPSGSSFQPPDGALLSPPAPVVGSIPLPSPRKDKDKAKYTVFITKLP</sequence>
<dbReference type="EMBL" id="GEDC01026852">
    <property type="protein sequence ID" value="JAS10446.1"/>
    <property type="molecule type" value="Transcribed_RNA"/>
</dbReference>
<feature type="region of interest" description="Disordered" evidence="1">
    <location>
        <begin position="1"/>
        <end position="23"/>
    </location>
</feature>
<proteinExistence type="predicted"/>
<reference evidence="2" key="1">
    <citation type="submission" date="2015-12" db="EMBL/GenBank/DDBJ databases">
        <title>De novo transcriptome assembly of four potential Pierce s Disease insect vectors from Arizona vineyards.</title>
        <authorList>
            <person name="Tassone E.E."/>
        </authorList>
    </citation>
    <scope>NUCLEOTIDE SEQUENCE</scope>
</reference>
<dbReference type="AlphaFoldDB" id="A0A1B6CAD5"/>
<feature type="region of interest" description="Disordered" evidence="1">
    <location>
        <begin position="65"/>
        <end position="103"/>
    </location>
</feature>
<evidence type="ECO:0000256" key="1">
    <source>
        <dbReference type="SAM" id="MobiDB-lite"/>
    </source>
</evidence>
<feature type="non-terminal residue" evidence="2">
    <location>
        <position position="1"/>
    </location>
</feature>
<protein>
    <submittedName>
        <fullName evidence="2">Uncharacterized protein</fullName>
    </submittedName>
</protein>
<evidence type="ECO:0000313" key="2">
    <source>
        <dbReference type="EMBL" id="JAS10446.1"/>
    </source>
</evidence>
<organism evidence="2">
    <name type="scientific">Clastoptera arizonana</name>
    <name type="common">Arizona spittle bug</name>
    <dbReference type="NCBI Taxonomy" id="38151"/>
    <lineage>
        <taxon>Eukaryota</taxon>
        <taxon>Metazoa</taxon>
        <taxon>Ecdysozoa</taxon>
        <taxon>Arthropoda</taxon>
        <taxon>Hexapoda</taxon>
        <taxon>Insecta</taxon>
        <taxon>Pterygota</taxon>
        <taxon>Neoptera</taxon>
        <taxon>Paraneoptera</taxon>
        <taxon>Hemiptera</taxon>
        <taxon>Auchenorrhyncha</taxon>
        <taxon>Cercopoidea</taxon>
        <taxon>Clastopteridae</taxon>
        <taxon>Clastoptera</taxon>
    </lineage>
</organism>
<gene>
    <name evidence="2" type="ORF">g.14938</name>
</gene>
<accession>A0A1B6CAD5</accession>
<name>A0A1B6CAD5_9HEMI</name>